<dbReference type="PRINTS" id="PR01798">
    <property type="entry name" value="SCOASYNTHASE"/>
</dbReference>
<dbReference type="GO" id="GO:0004776">
    <property type="term" value="F:succinate-CoA ligase (GDP-forming) activity"/>
    <property type="evidence" value="ECO:0007669"/>
    <property type="project" value="UniProtKB-EC"/>
</dbReference>
<organism evidence="10 11">
    <name type="scientific">Cryptolaemus montrouzieri</name>
    <dbReference type="NCBI Taxonomy" id="559131"/>
    <lineage>
        <taxon>Eukaryota</taxon>
        <taxon>Metazoa</taxon>
        <taxon>Ecdysozoa</taxon>
        <taxon>Arthropoda</taxon>
        <taxon>Hexapoda</taxon>
        <taxon>Insecta</taxon>
        <taxon>Pterygota</taxon>
        <taxon>Neoptera</taxon>
        <taxon>Endopterygota</taxon>
        <taxon>Coleoptera</taxon>
        <taxon>Polyphaga</taxon>
        <taxon>Cucujiformia</taxon>
        <taxon>Coccinelloidea</taxon>
        <taxon>Coccinellidae</taxon>
        <taxon>Scymninae</taxon>
        <taxon>Scymnini</taxon>
        <taxon>Cryptolaemus</taxon>
    </lineage>
</organism>
<evidence type="ECO:0000256" key="7">
    <source>
        <dbReference type="PIRSR" id="PIRSR001553-1"/>
    </source>
</evidence>
<evidence type="ECO:0000256" key="5">
    <source>
        <dbReference type="ARBA" id="ARBA00084108"/>
    </source>
</evidence>
<evidence type="ECO:0000313" key="10">
    <source>
        <dbReference type="EMBL" id="KAL3283921.1"/>
    </source>
</evidence>
<dbReference type="InterPro" id="IPR005811">
    <property type="entry name" value="SUCC_ACL_C"/>
</dbReference>
<feature type="domain" description="CoA-binding" evidence="9">
    <location>
        <begin position="34"/>
        <end position="131"/>
    </location>
</feature>
<name>A0ABD2NYY7_9CUCU</name>
<comment type="catalytic activity">
    <reaction evidence="6">
        <text>succinate + ATP + CoA = succinyl-CoA + ADP + phosphate</text>
        <dbReference type="Rhea" id="RHEA:17661"/>
        <dbReference type="ChEBI" id="CHEBI:30031"/>
        <dbReference type="ChEBI" id="CHEBI:30616"/>
        <dbReference type="ChEBI" id="CHEBI:43474"/>
        <dbReference type="ChEBI" id="CHEBI:57287"/>
        <dbReference type="ChEBI" id="CHEBI:57292"/>
        <dbReference type="ChEBI" id="CHEBI:456216"/>
        <dbReference type="EC" id="6.2.1.5"/>
    </reaction>
</comment>
<dbReference type="HAMAP" id="MF_01988">
    <property type="entry name" value="Succ_CoA_alpha"/>
    <property type="match status" value="1"/>
</dbReference>
<dbReference type="EC" id="6.2.1.5" evidence="6"/>
<dbReference type="EC" id="6.2.1.4" evidence="6"/>
<dbReference type="GO" id="GO:0000166">
    <property type="term" value="F:nucleotide binding"/>
    <property type="evidence" value="ECO:0007669"/>
    <property type="project" value="UniProtKB-KW"/>
</dbReference>
<dbReference type="InterPro" id="IPR036291">
    <property type="entry name" value="NAD(P)-bd_dom_sf"/>
</dbReference>
<accession>A0ABD2NYY7</accession>
<dbReference type="SUPFAM" id="SSF51735">
    <property type="entry name" value="NAD(P)-binding Rossmann-fold domains"/>
    <property type="match status" value="1"/>
</dbReference>
<keyword evidence="1 6" id="KW-0816">Tricarboxylic acid cycle</keyword>
<comment type="similarity">
    <text evidence="6 8">Belongs to the succinate/malate CoA ligase alpha subunit family.</text>
</comment>
<comment type="caution">
    <text evidence="10">The sequence shown here is derived from an EMBL/GenBank/DDBJ whole genome shotgun (WGS) entry which is preliminary data.</text>
</comment>
<feature type="active site" description="Tele-phosphohistidine intermediate" evidence="6 7">
    <location>
        <position position="283"/>
    </location>
</feature>
<sequence>MNTLKLRYSKITAFLKLPIKMYSSDYETTRKNLKINKESTVLVQGITGKHGSFHTEQAIQYGTKIIGGVTPKKGGQKHLGVSVYNSIKEAKNAVKKIDCSLIFVPPPMAARAILEAMENEIPLITCITEGIPQQDMVRVKYKLLRQNKSRLIGPNCPGIIAPEACKIGIMPAFIHKPGIVGIVSRSGTLTYEAVYQTTKEGLGQSLVVGIGGDPFYGTSFIDCMDIFLKDNKTKAIIMIGEIGGEEEEKTAEFLANKNVGGEFKPVVSFIAGKSAPAGRRMGHAGAIISGGKGKQSTKIEALKKANVVIADSPAMMGKVLKKEMRRLKLV</sequence>
<dbReference type="Gene3D" id="3.40.50.261">
    <property type="entry name" value="Succinyl-CoA synthetase domains"/>
    <property type="match status" value="1"/>
</dbReference>
<dbReference type="NCBIfam" id="NF004230">
    <property type="entry name" value="PRK05678.1"/>
    <property type="match status" value="1"/>
</dbReference>
<protein>
    <recommendedName>
        <fullName evidence="6">Succinate--CoA ligase [ADP/GDP-forming] subunit alpha, mitochondrial</fullName>
        <ecNumber evidence="6">6.2.1.4</ecNumber>
        <ecNumber evidence="6">6.2.1.5</ecNumber>
    </recommendedName>
    <alternativeName>
        <fullName evidence="6">Succinyl-CoA synthetase subunit alpha</fullName>
        <shortName evidence="6">SCS-alpha</shortName>
    </alternativeName>
</protein>
<evidence type="ECO:0000256" key="4">
    <source>
        <dbReference type="ARBA" id="ARBA00060367"/>
    </source>
</evidence>
<evidence type="ECO:0000256" key="8">
    <source>
        <dbReference type="RuleBase" id="RU000677"/>
    </source>
</evidence>
<evidence type="ECO:0000256" key="6">
    <source>
        <dbReference type="HAMAP-Rule" id="MF_03222"/>
    </source>
</evidence>
<proteinExistence type="inferred from homology"/>
<keyword evidence="5" id="KW-0377">Hydrogenosome</keyword>
<dbReference type="Pfam" id="PF02629">
    <property type="entry name" value="CoA_binding"/>
    <property type="match status" value="1"/>
</dbReference>
<dbReference type="PANTHER" id="PTHR11117:SF2">
    <property type="entry name" value="SUCCINATE--COA LIGASE [ADP_GDP-FORMING] SUBUNIT ALPHA, MITOCHONDRIAL"/>
    <property type="match status" value="1"/>
</dbReference>
<dbReference type="GO" id="GO:0005739">
    <property type="term" value="C:mitochondrion"/>
    <property type="evidence" value="ECO:0007669"/>
    <property type="project" value="UniProtKB-SubCell"/>
</dbReference>
<comment type="function">
    <text evidence="6">Succinyl-CoA synthetase functions in the citric acid cycle (TCA), coupling the hydrolysis of succinyl-CoA to the synthesis of either ATP or GTP and thus represents the only step of substrate-level phosphorylation in the TCA. The alpha subunit of the enzyme binds the substrates coenzyme A and phosphate, while succinate binding and specificity for either ATP or GTP is provided by different beta subunits.</text>
</comment>
<dbReference type="InterPro" id="IPR017440">
    <property type="entry name" value="Cit_synth/succinyl-CoA_lig_AS"/>
</dbReference>
<comment type="subcellular location">
    <subcellularLocation>
        <location evidence="4">Hydrogenosome lumen</location>
    </subcellularLocation>
    <subcellularLocation>
        <location evidence="6">Mitochondrion</location>
    </subcellularLocation>
</comment>
<dbReference type="InterPro" id="IPR016102">
    <property type="entry name" value="Succinyl-CoA_synth-like"/>
</dbReference>
<comment type="pathway">
    <text evidence="6">Carbohydrate metabolism; tricarboxylic acid cycle; succinate from succinyl-CoA (ligase route): step 1/1.</text>
</comment>
<feature type="binding site" evidence="6">
    <location>
        <position position="191"/>
    </location>
    <ligand>
        <name>substrate</name>
        <note>ligand shared with subunit beta</note>
    </ligand>
</feature>
<dbReference type="Pfam" id="PF00549">
    <property type="entry name" value="Ligase_CoA"/>
    <property type="match status" value="1"/>
</dbReference>
<dbReference type="FunFam" id="3.40.50.261:FF:000006">
    <property type="entry name" value="Succinate--CoA ligase [ADP-forming] subunit alpha"/>
    <property type="match status" value="1"/>
</dbReference>
<dbReference type="AlphaFoldDB" id="A0ABD2NYY7"/>
<dbReference type="GO" id="GO:0004775">
    <property type="term" value="F:succinate-CoA ligase (ADP-forming) activity"/>
    <property type="evidence" value="ECO:0007669"/>
    <property type="project" value="UniProtKB-UniRule"/>
</dbReference>
<evidence type="ECO:0000313" key="11">
    <source>
        <dbReference type="Proteomes" id="UP001516400"/>
    </source>
</evidence>
<dbReference type="PROSITE" id="PS00399">
    <property type="entry name" value="SUCCINYL_COA_LIG_2"/>
    <property type="match status" value="1"/>
</dbReference>
<evidence type="ECO:0000256" key="1">
    <source>
        <dbReference type="ARBA" id="ARBA00022532"/>
    </source>
</evidence>
<keyword evidence="3 6" id="KW-0547">Nucleotide-binding</keyword>
<keyword evidence="11" id="KW-1185">Reference proteome</keyword>
<dbReference type="EMBL" id="JABFTP020000165">
    <property type="protein sequence ID" value="KAL3283921.1"/>
    <property type="molecule type" value="Genomic_DNA"/>
</dbReference>
<dbReference type="InterPro" id="IPR005810">
    <property type="entry name" value="CoA_lig_alpha"/>
</dbReference>
<evidence type="ECO:0000259" key="9">
    <source>
        <dbReference type="SMART" id="SM00881"/>
    </source>
</evidence>
<dbReference type="Gene3D" id="3.40.50.720">
    <property type="entry name" value="NAD(P)-binding Rossmann-like Domain"/>
    <property type="match status" value="1"/>
</dbReference>
<comment type="catalytic activity">
    <reaction evidence="6">
        <text>GTP + succinate + CoA = succinyl-CoA + GDP + phosphate</text>
        <dbReference type="Rhea" id="RHEA:22120"/>
        <dbReference type="ChEBI" id="CHEBI:30031"/>
        <dbReference type="ChEBI" id="CHEBI:37565"/>
        <dbReference type="ChEBI" id="CHEBI:43474"/>
        <dbReference type="ChEBI" id="CHEBI:57287"/>
        <dbReference type="ChEBI" id="CHEBI:57292"/>
        <dbReference type="ChEBI" id="CHEBI:58189"/>
        <dbReference type="EC" id="6.2.1.4"/>
    </reaction>
</comment>
<evidence type="ECO:0000256" key="3">
    <source>
        <dbReference type="ARBA" id="ARBA00022741"/>
    </source>
</evidence>
<dbReference type="PROSITE" id="PS01216">
    <property type="entry name" value="SUCCINYL_COA_LIG_1"/>
    <property type="match status" value="1"/>
</dbReference>
<gene>
    <name evidence="10" type="ORF">HHI36_018090</name>
</gene>
<dbReference type="GO" id="GO:0034492">
    <property type="term" value="C:hydrogenosome lumen"/>
    <property type="evidence" value="ECO:0007669"/>
    <property type="project" value="UniProtKB-SubCell"/>
</dbReference>
<dbReference type="PANTHER" id="PTHR11117">
    <property type="entry name" value="SUCCINYL-COA LIGASE SUBUNIT ALPHA"/>
    <property type="match status" value="1"/>
</dbReference>
<dbReference type="FunFam" id="3.40.50.720:FF:000277">
    <property type="entry name" value="Succinate--CoA ligase [ADP-forming] subunit alpha"/>
    <property type="match status" value="1"/>
</dbReference>
<dbReference type="Proteomes" id="UP001516400">
    <property type="component" value="Unassembled WGS sequence"/>
</dbReference>
<evidence type="ECO:0000256" key="2">
    <source>
        <dbReference type="ARBA" id="ARBA00022598"/>
    </source>
</evidence>
<comment type="subunit">
    <text evidence="6">Heterodimer of an alpha and a beta subunit. Different beta subunits determine nucleotide specificity. Together with an ATP-specific beta subunit, forms an ADP-forming succinyl-CoA synthetase (A-SCS). Together with a GTP-specific beta subunit forms a GDP-forming succinyl-CoA synthetase (G-SCS).</text>
</comment>
<reference evidence="10 11" key="1">
    <citation type="journal article" date="2021" name="BMC Biol.">
        <title>Horizontally acquired antibacterial genes associated with adaptive radiation of ladybird beetles.</title>
        <authorList>
            <person name="Li H.S."/>
            <person name="Tang X.F."/>
            <person name="Huang Y.H."/>
            <person name="Xu Z.Y."/>
            <person name="Chen M.L."/>
            <person name="Du X.Y."/>
            <person name="Qiu B.Y."/>
            <person name="Chen P.T."/>
            <person name="Zhang W."/>
            <person name="Slipinski A."/>
            <person name="Escalona H.E."/>
            <person name="Waterhouse R.M."/>
            <person name="Zwick A."/>
            <person name="Pang H."/>
        </authorList>
    </citation>
    <scope>NUCLEOTIDE SEQUENCE [LARGE SCALE GENOMIC DNA]</scope>
    <source>
        <strain evidence="10">SYSU2018</strain>
    </source>
</reference>
<dbReference type="PIRSF" id="PIRSF001553">
    <property type="entry name" value="SucCS_alpha"/>
    <property type="match status" value="1"/>
</dbReference>
<dbReference type="GO" id="GO:0006099">
    <property type="term" value="P:tricarboxylic acid cycle"/>
    <property type="evidence" value="ECO:0007669"/>
    <property type="project" value="UniProtKB-UniRule"/>
</dbReference>
<dbReference type="InterPro" id="IPR003781">
    <property type="entry name" value="CoA-bd"/>
</dbReference>
<feature type="binding site" evidence="6">
    <location>
        <begin position="47"/>
        <end position="50"/>
    </location>
    <ligand>
        <name>CoA</name>
        <dbReference type="ChEBI" id="CHEBI:57287"/>
    </ligand>
</feature>
<dbReference type="SMART" id="SM00881">
    <property type="entry name" value="CoA_binding"/>
    <property type="match status" value="1"/>
</dbReference>
<dbReference type="InterPro" id="IPR033847">
    <property type="entry name" value="Citrt_syn/SCS-alpha_CS"/>
</dbReference>
<feature type="binding site" evidence="6">
    <location>
        <begin position="127"/>
        <end position="129"/>
    </location>
    <ligand>
        <name>CoA</name>
        <dbReference type="ChEBI" id="CHEBI:57287"/>
    </ligand>
</feature>
<dbReference type="SUPFAM" id="SSF52210">
    <property type="entry name" value="Succinyl-CoA synthetase domains"/>
    <property type="match status" value="1"/>
</dbReference>
<keyword evidence="2 6" id="KW-0436">Ligase</keyword>
<feature type="binding site" evidence="6">
    <location>
        <position position="73"/>
    </location>
    <ligand>
        <name>CoA</name>
        <dbReference type="ChEBI" id="CHEBI:57287"/>
    </ligand>
</feature>
<keyword evidence="6" id="KW-0496">Mitochondrion</keyword>
<dbReference type="NCBIfam" id="TIGR01019">
    <property type="entry name" value="sucCoAalpha"/>
    <property type="match status" value="1"/>
</dbReference>